<dbReference type="Gene3D" id="2.120.10.80">
    <property type="entry name" value="Kelch-type beta propeller"/>
    <property type="match status" value="1"/>
</dbReference>
<accession>A0A2N5ULX2</accession>
<dbReference type="InterPro" id="IPR015915">
    <property type="entry name" value="Kelch-typ_b-propeller"/>
</dbReference>
<keyword evidence="1" id="KW-0880">Kelch repeat</keyword>
<keyword evidence="4" id="KW-1185">Reference proteome</keyword>
<sequence length="312" mass="35235">MNNVWAYDFAIQQWTQLICSGSSPAPCAGHFSTLMGTKLIISGGHGVDRALLTDIYVLDLEDSIHPIHNQGQVLASCHDSIFLFRGQARCKGHLNDTALYHQLDTAGLFNSLHQSNEPLIQTLFTVDPSLFWGDEFPVDKSLPNHHIKRWQQNAAQKEAPLILPGQEPEPIFHLSIAPKRQQDPLPEEIYTKNQTLLAHYIPMYKGVCISAPNNLPPFCMTKWFPFAKMSNTDKRHWELFVLHLLSQMDYVAPVQTNGPQREGTMWADGSRKASKDNQHFGRFCSVDCLCTQMKALKFNPNDQKARLVKAGN</sequence>
<name>A0A2N5ULX2_9BASI</name>
<dbReference type="Proteomes" id="UP000235388">
    <property type="component" value="Unassembled WGS sequence"/>
</dbReference>
<keyword evidence="2" id="KW-0677">Repeat</keyword>
<evidence type="ECO:0000313" key="3">
    <source>
        <dbReference type="EMBL" id="PLW38754.1"/>
    </source>
</evidence>
<evidence type="ECO:0000313" key="4">
    <source>
        <dbReference type="Proteomes" id="UP000235388"/>
    </source>
</evidence>
<dbReference type="STRING" id="200324.A0A2N5ULX2"/>
<dbReference type="AlphaFoldDB" id="A0A2N5ULX2"/>
<dbReference type="OrthoDB" id="10251809at2759"/>
<protein>
    <submittedName>
        <fullName evidence="3">Uncharacterized protein</fullName>
    </submittedName>
</protein>
<dbReference type="PANTHER" id="PTHR46093">
    <property type="entry name" value="ACYL-COA-BINDING DOMAIN-CONTAINING PROTEIN 5"/>
    <property type="match status" value="1"/>
</dbReference>
<evidence type="ECO:0000256" key="2">
    <source>
        <dbReference type="ARBA" id="ARBA00022737"/>
    </source>
</evidence>
<dbReference type="SUPFAM" id="SSF117281">
    <property type="entry name" value="Kelch motif"/>
    <property type="match status" value="1"/>
</dbReference>
<reference evidence="3 4" key="1">
    <citation type="submission" date="2017-11" db="EMBL/GenBank/DDBJ databases">
        <title>De novo assembly and phasing of dikaryotic genomes from two isolates of Puccinia coronata f. sp. avenae, the causal agent of oat crown rust.</title>
        <authorList>
            <person name="Miller M.E."/>
            <person name="Zhang Y."/>
            <person name="Omidvar V."/>
            <person name="Sperschneider J."/>
            <person name="Schwessinger B."/>
            <person name="Raley C."/>
            <person name="Palmer J.M."/>
            <person name="Garnica D."/>
            <person name="Upadhyaya N."/>
            <person name="Rathjen J."/>
            <person name="Taylor J.M."/>
            <person name="Park R.F."/>
            <person name="Dodds P.N."/>
            <person name="Hirsch C.D."/>
            <person name="Kianian S.F."/>
            <person name="Figueroa M."/>
        </authorList>
    </citation>
    <scope>NUCLEOTIDE SEQUENCE [LARGE SCALE GENOMIC DNA]</scope>
    <source>
        <strain evidence="3">12NC29</strain>
    </source>
</reference>
<comment type="caution">
    <text evidence="3">The sequence shown here is derived from an EMBL/GenBank/DDBJ whole genome shotgun (WGS) entry which is preliminary data.</text>
</comment>
<evidence type="ECO:0000256" key="1">
    <source>
        <dbReference type="ARBA" id="ARBA00022441"/>
    </source>
</evidence>
<dbReference type="EMBL" id="PGCJ01000203">
    <property type="protein sequence ID" value="PLW38754.1"/>
    <property type="molecule type" value="Genomic_DNA"/>
</dbReference>
<organism evidence="3 4">
    <name type="scientific">Puccinia coronata f. sp. avenae</name>
    <dbReference type="NCBI Taxonomy" id="200324"/>
    <lineage>
        <taxon>Eukaryota</taxon>
        <taxon>Fungi</taxon>
        <taxon>Dikarya</taxon>
        <taxon>Basidiomycota</taxon>
        <taxon>Pucciniomycotina</taxon>
        <taxon>Pucciniomycetes</taxon>
        <taxon>Pucciniales</taxon>
        <taxon>Pucciniaceae</taxon>
        <taxon>Puccinia</taxon>
    </lineage>
</organism>
<proteinExistence type="predicted"/>
<dbReference type="PANTHER" id="PTHR46093:SF3">
    <property type="entry name" value="ACYL-COA-BINDING DOMAIN-CONTAINING PROTEIN 4"/>
    <property type="match status" value="1"/>
</dbReference>
<gene>
    <name evidence="3" type="ORF">PCANC_19315</name>
</gene>